<evidence type="ECO:0000256" key="1">
    <source>
        <dbReference type="SAM" id="MobiDB-lite"/>
    </source>
</evidence>
<feature type="region of interest" description="Disordered" evidence="1">
    <location>
        <begin position="348"/>
        <end position="380"/>
    </location>
</feature>
<comment type="caution">
    <text evidence="3">The sequence shown here is derived from an EMBL/GenBank/DDBJ whole genome shotgun (WGS) entry which is preliminary data.</text>
</comment>
<dbReference type="EMBL" id="LFZO01000005">
    <property type="protein sequence ID" value="KXT18616.1"/>
    <property type="molecule type" value="Genomic_DNA"/>
</dbReference>
<feature type="region of interest" description="Disordered" evidence="1">
    <location>
        <begin position="1"/>
        <end position="34"/>
    </location>
</feature>
<feature type="compositionally biased region" description="Polar residues" evidence="1">
    <location>
        <begin position="17"/>
        <end position="31"/>
    </location>
</feature>
<gene>
    <name evidence="3" type="ORF">AC579_9782</name>
</gene>
<reference evidence="3 4" key="1">
    <citation type="submission" date="2015-07" db="EMBL/GenBank/DDBJ databases">
        <title>Comparative genomics of the Sigatoka disease complex on banana suggests a link between parallel evolutionary changes in Pseudocercospora fijiensis and Pseudocercospora eumusae and increased virulence on the banana host.</title>
        <authorList>
            <person name="Chang T.-C."/>
            <person name="Salvucci A."/>
            <person name="Crous P.W."/>
            <person name="Stergiopoulos I."/>
        </authorList>
    </citation>
    <scope>NUCLEOTIDE SEQUENCE [LARGE SCALE GENOMIC DNA]</scope>
    <source>
        <strain evidence="3 4">CBS 116634</strain>
    </source>
</reference>
<dbReference type="STRING" id="113226.A0A139IVM9"/>
<keyword evidence="4" id="KW-1185">Reference proteome</keyword>
<feature type="region of interest" description="Disordered" evidence="1">
    <location>
        <begin position="51"/>
        <end position="149"/>
    </location>
</feature>
<dbReference type="OrthoDB" id="4150221at2759"/>
<feature type="compositionally biased region" description="Polar residues" evidence="1">
    <location>
        <begin position="258"/>
        <end position="267"/>
    </location>
</feature>
<feature type="compositionally biased region" description="Pro residues" evidence="1">
    <location>
        <begin position="1"/>
        <end position="11"/>
    </location>
</feature>
<accession>A0A139IVM9</accession>
<dbReference type="AlphaFoldDB" id="A0A139IVM9"/>
<feature type="compositionally biased region" description="Pro residues" evidence="1">
    <location>
        <begin position="99"/>
        <end position="111"/>
    </location>
</feature>
<evidence type="ECO:0000313" key="3">
    <source>
        <dbReference type="EMBL" id="KXT18616.1"/>
    </source>
</evidence>
<dbReference type="Proteomes" id="UP000073492">
    <property type="component" value="Unassembled WGS sequence"/>
</dbReference>
<dbReference type="InterPro" id="IPR057511">
    <property type="entry name" value="WH_GDS1"/>
</dbReference>
<dbReference type="Pfam" id="PF25318">
    <property type="entry name" value="WHD_GDS1"/>
    <property type="match status" value="1"/>
</dbReference>
<name>A0A139IVM9_9PEZI</name>
<feature type="region of interest" description="Disordered" evidence="1">
    <location>
        <begin position="258"/>
        <end position="336"/>
    </location>
</feature>
<evidence type="ECO:0000259" key="2">
    <source>
        <dbReference type="Pfam" id="PF25318"/>
    </source>
</evidence>
<proteinExistence type="predicted"/>
<evidence type="ECO:0000313" key="4">
    <source>
        <dbReference type="Proteomes" id="UP000073492"/>
    </source>
</evidence>
<organism evidence="3 4">
    <name type="scientific">Pseudocercospora musae</name>
    <dbReference type="NCBI Taxonomy" id="113226"/>
    <lineage>
        <taxon>Eukaryota</taxon>
        <taxon>Fungi</taxon>
        <taxon>Dikarya</taxon>
        <taxon>Ascomycota</taxon>
        <taxon>Pezizomycotina</taxon>
        <taxon>Dothideomycetes</taxon>
        <taxon>Dothideomycetidae</taxon>
        <taxon>Mycosphaerellales</taxon>
        <taxon>Mycosphaerellaceae</taxon>
        <taxon>Pseudocercospora</taxon>
    </lineage>
</organism>
<feature type="domain" description="GDS1 winged helix" evidence="2">
    <location>
        <begin position="150"/>
        <end position="243"/>
    </location>
</feature>
<sequence length="471" mass="51453">MHHALPRPPPIAWSQRAPENTLSHLTTSKSPSLHPLSTVLVCDAIPTMQTRRKSLNLGDLGVVAPKRSRTQSHPSPPETVVEGQEPPIKRSKRSHASASPPPPPPPPPGLMSPPRTTLIRIRHEKPPKPSADLSPPPSPVAEGATRNKVDTEGINDDIVVATIQQIEKTGNRPHLVKELAAVLATRLHCVEKSANPSALISSRLTSYLHRPWPTVSPCPLAKDLSPVHPRRLYFYLTTTPHQPIPEVAEPIPQANRIISPSLSSASEVNDDERYSRERQSLSPEVDLSSPELDEDTGADPRTPGGSFSARASRESTSYLASRRAASPPLETEERDFKQTASALYEEALKRRNSQQSPKDVDMDSKDASPGAEDSENATMSMEIEESEESLAQKNSEAALGLFGTSVASAQHMEFSSPVIHPQHERHDEKLTLSFGGKDQHISLPEAAIAWDSLQSPETVDLSELEDMFDAY</sequence>
<protein>
    <recommendedName>
        <fullName evidence="2">GDS1 winged helix domain-containing protein</fullName>
    </recommendedName>
</protein>